<reference evidence="1" key="1">
    <citation type="journal article" date="2021" name="Proc. Natl. Acad. Sci. U.S.A.">
        <title>A Catalog of Tens of Thousands of Viruses from Human Metagenomes Reveals Hidden Associations with Chronic Diseases.</title>
        <authorList>
            <person name="Tisza M.J."/>
            <person name="Buck C.B."/>
        </authorList>
    </citation>
    <scope>NUCLEOTIDE SEQUENCE</scope>
    <source>
        <strain evidence="1">CtcfK29</strain>
    </source>
</reference>
<sequence length="246" mass="28905">MVLTEEELVDIWKYFQYCCLPSITMARYAYLDYIEDIKKEKMFYRHETKQVINKIGKYLEALPNRLMDVSSQNVRYMNILSDNIEEQFEEEEEELHRAIFISFRNAKWKHAECLASLHYILTIMSIASAIFNQCCEDLKRLSGKDATEAFHIYSLSETSVEWLKIVKKANTMFDNNKKAEAIDLNNIRCTKAVDAIRKKLADIETLRIAMRKSYPWSLNYKEGIPFEESADYLIVNSNNQKLDKCG</sequence>
<evidence type="ECO:0000313" key="1">
    <source>
        <dbReference type="EMBL" id="DAD82308.1"/>
    </source>
</evidence>
<name>A0A8S5MJ84_9CAUD</name>
<protein>
    <submittedName>
        <fullName evidence="1">Uncharacterized protein</fullName>
    </submittedName>
</protein>
<dbReference type="EMBL" id="BK014916">
    <property type="protein sequence ID" value="DAD82308.1"/>
    <property type="molecule type" value="Genomic_DNA"/>
</dbReference>
<proteinExistence type="predicted"/>
<accession>A0A8S5MJ84</accession>
<organism evidence="1">
    <name type="scientific">CrAss-like virus sp. ctcfK29</name>
    <dbReference type="NCBI Taxonomy" id="2826827"/>
    <lineage>
        <taxon>Viruses</taxon>
        <taxon>Duplodnaviria</taxon>
        <taxon>Heunggongvirae</taxon>
        <taxon>Uroviricota</taxon>
        <taxon>Caudoviricetes</taxon>
        <taxon>Crassvirales</taxon>
    </lineage>
</organism>